<evidence type="ECO:0008006" key="3">
    <source>
        <dbReference type="Google" id="ProtNLM"/>
    </source>
</evidence>
<dbReference type="AlphaFoldDB" id="D6AEC6"/>
<dbReference type="Proteomes" id="UP000003986">
    <property type="component" value="Unassembled WGS sequence"/>
</dbReference>
<dbReference type="Gene3D" id="2.30.110.10">
    <property type="entry name" value="Electron Transport, Fmn-binding Protein, Chain A"/>
    <property type="match status" value="1"/>
</dbReference>
<dbReference type="EMBL" id="DS999644">
    <property type="protein sequence ID" value="EFE72678.2"/>
    <property type="molecule type" value="Genomic_DNA"/>
</dbReference>
<dbReference type="InterPro" id="IPR004378">
    <property type="entry name" value="F420H2_quin_Rdtase"/>
</dbReference>
<evidence type="ECO:0000313" key="2">
    <source>
        <dbReference type="Proteomes" id="UP000003986"/>
    </source>
</evidence>
<proteinExistence type="predicted"/>
<dbReference type="NCBIfam" id="TIGR00026">
    <property type="entry name" value="hi_GC_TIGR00026"/>
    <property type="match status" value="1"/>
</dbReference>
<reference evidence="2" key="1">
    <citation type="submission" date="2008-10" db="EMBL/GenBank/DDBJ databases">
        <authorList>
            <person name="Molnar K."/>
        </authorList>
    </citation>
    <scope>NUCLEOTIDE SEQUENCE [LARGE SCALE GENOMIC DNA]</scope>
    <source>
        <strain evidence="2">NRRL 15998</strain>
    </source>
</reference>
<sequence length="184" mass="20832">MIKNESTALSLDHQYVHTDLKREHRSPHSPGVIMSQQPYYLRASASAARFNKIVGWLARHGFSLMGSAELSVRGRKSGQMQRIPVNTHTFEGDRYLVSARGHSQWVRNMRVAGGGELRLGRKVNRFTAVEIPDDAEKARIIRAYLERWGWEVNQYFQGVTAKSTDAELLASSPDHPVFRITVEA</sequence>
<accession>D6AEC6</accession>
<organism evidence="1 2">
    <name type="scientific">Streptomyces filamentosus NRRL 15998</name>
    <dbReference type="NCBI Taxonomy" id="457431"/>
    <lineage>
        <taxon>Bacteria</taxon>
        <taxon>Bacillati</taxon>
        <taxon>Actinomycetota</taxon>
        <taxon>Actinomycetes</taxon>
        <taxon>Kitasatosporales</taxon>
        <taxon>Streptomycetaceae</taxon>
        <taxon>Streptomyces</taxon>
    </lineage>
</organism>
<dbReference type="GO" id="GO:0016491">
    <property type="term" value="F:oxidoreductase activity"/>
    <property type="evidence" value="ECO:0007669"/>
    <property type="project" value="InterPro"/>
</dbReference>
<evidence type="ECO:0000313" key="1">
    <source>
        <dbReference type="EMBL" id="EFE72678.2"/>
    </source>
</evidence>
<gene>
    <name evidence="1" type="ORF">SSGG_00044</name>
</gene>
<protein>
    <recommendedName>
        <fullName evidence="3">DUF385 domain-containing protein</fullName>
    </recommendedName>
</protein>
<dbReference type="Pfam" id="PF04075">
    <property type="entry name" value="F420H2_quin_red"/>
    <property type="match status" value="1"/>
</dbReference>
<name>D6AEC6_STRFL</name>
<dbReference type="InterPro" id="IPR012349">
    <property type="entry name" value="Split_barrel_FMN-bd"/>
</dbReference>
<reference evidence="2" key="2">
    <citation type="submission" date="2008-12" db="EMBL/GenBank/DDBJ databases">
        <title>Annotation of Streptomyces roseosporus strain NRRL 15998.</title>
        <authorList>
            <consortium name="The Broad Institute Genome Sequencing Platform"/>
            <consortium name="Broad Institute Microbial Sequencing Center"/>
            <person name="Fischbach M."/>
            <person name="Ward D."/>
            <person name="Young S."/>
            <person name="Kodira C.D."/>
            <person name="Zeng Q."/>
            <person name="Koehrsen M."/>
            <person name="Godfrey P."/>
            <person name="Alvarado L."/>
            <person name="Berlin A.M."/>
            <person name="Borenstein D."/>
            <person name="Chen Z."/>
            <person name="Engels R."/>
            <person name="Freedman E."/>
            <person name="Gellesch M."/>
            <person name="Goldberg J."/>
            <person name="Griggs A."/>
            <person name="Gujja S."/>
            <person name="Heiman D.I."/>
            <person name="Hepburn T.A."/>
            <person name="Howarth C."/>
            <person name="Jen D."/>
            <person name="Larson L."/>
            <person name="Lewis B."/>
            <person name="Mehta T."/>
            <person name="Park D."/>
            <person name="Pearson M."/>
            <person name="Roberts A."/>
            <person name="Saif S."/>
            <person name="Shea T.D."/>
            <person name="Shenoy N."/>
            <person name="Sisk P."/>
            <person name="Stolte C."/>
            <person name="Sykes S.N."/>
            <person name="Walk T."/>
            <person name="White J."/>
            <person name="Yandava C."/>
            <person name="Straight P."/>
            <person name="Clardy J."/>
            <person name="Hung D."/>
            <person name="Kolter R."/>
            <person name="Mekalanos J."/>
            <person name="Walker S."/>
            <person name="Walsh C.T."/>
            <person name="Wieland B.L.C."/>
            <person name="Ilzarbe M."/>
            <person name="Galagan J."/>
            <person name="Nusbaum C."/>
            <person name="Birren B."/>
        </authorList>
    </citation>
    <scope>NUCLEOTIDE SEQUENCE [LARGE SCALE GENOMIC DNA]</scope>
    <source>
        <strain evidence="2">NRRL 15998</strain>
    </source>
</reference>